<dbReference type="AlphaFoldDB" id="A0A8E0RMZ2"/>
<comment type="caution">
    <text evidence="1">The sequence shown here is derived from an EMBL/GenBank/DDBJ whole genome shotgun (WGS) entry which is preliminary data.</text>
</comment>
<reference evidence="1" key="1">
    <citation type="submission" date="2019-05" db="EMBL/GenBank/DDBJ databases">
        <title>Annotation for the trematode Fasciolopsis buski.</title>
        <authorList>
            <person name="Choi Y.-J."/>
        </authorList>
    </citation>
    <scope>NUCLEOTIDE SEQUENCE</scope>
    <source>
        <strain evidence="1">HT</strain>
        <tissue evidence="1">Whole worm</tissue>
    </source>
</reference>
<dbReference type="OrthoDB" id="1078367at2759"/>
<accession>A0A8E0RMZ2</accession>
<name>A0A8E0RMZ2_9TREM</name>
<protein>
    <submittedName>
        <fullName evidence="1">Uncharacterized protein</fullName>
    </submittedName>
</protein>
<dbReference type="EMBL" id="LUCM01009921">
    <property type="protein sequence ID" value="KAA0186166.1"/>
    <property type="molecule type" value="Genomic_DNA"/>
</dbReference>
<sequence length="236" mass="26134">MLFKNWAVPSGSTLRLGKLCSPFELHSSACRKSDNEIADAEAVAKDGQSDKKLVKRYKVNQGGDINTACILGTVIGIKASPFLTFYPIYFHPFFPMPSKPERDWAALFIRTRSMRKLQLYPDESASRKPVVSLIDAIETDTSSYMQPYSSTSVRVHVFDPRILHNARRALVGDRLFVSGFLSYYKHPAAGSTTSADSDSGKSAPKICALVAQRIVFMGSDPSEDAPSDYPRDVELE</sequence>
<organism evidence="1 2">
    <name type="scientific">Fasciolopsis buskii</name>
    <dbReference type="NCBI Taxonomy" id="27845"/>
    <lineage>
        <taxon>Eukaryota</taxon>
        <taxon>Metazoa</taxon>
        <taxon>Spiralia</taxon>
        <taxon>Lophotrochozoa</taxon>
        <taxon>Platyhelminthes</taxon>
        <taxon>Trematoda</taxon>
        <taxon>Digenea</taxon>
        <taxon>Plagiorchiida</taxon>
        <taxon>Echinostomata</taxon>
        <taxon>Echinostomatoidea</taxon>
        <taxon>Fasciolidae</taxon>
        <taxon>Fasciolopsis</taxon>
    </lineage>
</organism>
<evidence type="ECO:0000313" key="2">
    <source>
        <dbReference type="Proteomes" id="UP000728185"/>
    </source>
</evidence>
<dbReference type="Proteomes" id="UP000728185">
    <property type="component" value="Unassembled WGS sequence"/>
</dbReference>
<gene>
    <name evidence="1" type="ORF">FBUS_06441</name>
</gene>
<evidence type="ECO:0000313" key="1">
    <source>
        <dbReference type="EMBL" id="KAA0186166.1"/>
    </source>
</evidence>
<keyword evidence="2" id="KW-1185">Reference proteome</keyword>
<proteinExistence type="predicted"/>